<dbReference type="InterPro" id="IPR021236">
    <property type="entry name" value="Uncharacterised_YfdX"/>
</dbReference>
<proteinExistence type="predicted"/>
<dbReference type="EMBL" id="JACEZU010000005">
    <property type="protein sequence ID" value="MBA5687718.1"/>
    <property type="molecule type" value="Genomic_DNA"/>
</dbReference>
<keyword evidence="1" id="KW-0175">Coiled coil</keyword>
<evidence type="ECO:0000256" key="1">
    <source>
        <dbReference type="SAM" id="Coils"/>
    </source>
</evidence>
<organism evidence="2 3">
    <name type="scientific">Rugamonas apoptosis</name>
    <dbReference type="NCBI Taxonomy" id="2758570"/>
    <lineage>
        <taxon>Bacteria</taxon>
        <taxon>Pseudomonadati</taxon>
        <taxon>Pseudomonadota</taxon>
        <taxon>Betaproteobacteria</taxon>
        <taxon>Burkholderiales</taxon>
        <taxon>Oxalobacteraceae</taxon>
        <taxon>Telluria group</taxon>
        <taxon>Rugamonas</taxon>
    </lineage>
</organism>
<accession>A0A7W2F9N6</accession>
<protein>
    <submittedName>
        <fullName evidence="2">YfdX family protein</fullName>
    </submittedName>
</protein>
<evidence type="ECO:0000313" key="2">
    <source>
        <dbReference type="EMBL" id="MBA5687718.1"/>
    </source>
</evidence>
<dbReference type="AlphaFoldDB" id="A0A7W2F9N6"/>
<evidence type="ECO:0000313" key="3">
    <source>
        <dbReference type="Proteomes" id="UP000573499"/>
    </source>
</evidence>
<sequence length="343" mass="37134">MQNRCLTVLAALAHADKPSMEGAALCTECGRENQANGGTMQQSLNRNISCAVLFSIGLMLSPSGGAIGSVQPRAEPQGQANRSVQPEIDKRTAEMSLEKQGQLIAEAQSAVAETERALRALNEKKNSEALDALAVATGKLELILARNPKLALAPVRTDVITHDLFAKIDTVKAAVNEARDLLADGEIQKARQLIEGLGSEIEYRTLNIPLATYPAAIKSITPLIDAGKVDEAKAALQTMLNTLVITTEVVPLPKLRAEEQIKAAQALADKKGRTKEEDDKLAQSIQGAREQIRMGETLGYGSKQDYKPMHQQIDEIEKRSAGGKSRLGWVDKIKRQLAQWTGR</sequence>
<keyword evidence="3" id="KW-1185">Reference proteome</keyword>
<reference evidence="2 3" key="1">
    <citation type="submission" date="2020-07" db="EMBL/GenBank/DDBJ databases">
        <title>Novel species isolated from subtropical streams in China.</title>
        <authorList>
            <person name="Lu H."/>
        </authorList>
    </citation>
    <scope>NUCLEOTIDE SEQUENCE [LARGE SCALE GENOMIC DNA]</scope>
    <source>
        <strain evidence="2 3">LX47W</strain>
    </source>
</reference>
<gene>
    <name evidence="2" type="ORF">H3H39_11745</name>
</gene>
<name>A0A7W2F9N6_9BURK</name>
<dbReference type="Proteomes" id="UP000573499">
    <property type="component" value="Unassembled WGS sequence"/>
</dbReference>
<feature type="coiled-coil region" evidence="1">
    <location>
        <begin position="97"/>
        <end position="131"/>
    </location>
</feature>
<comment type="caution">
    <text evidence="2">The sequence shown here is derived from an EMBL/GenBank/DDBJ whole genome shotgun (WGS) entry which is preliminary data.</text>
</comment>
<dbReference type="RefSeq" id="WP_182153567.1">
    <property type="nucleotide sequence ID" value="NZ_JACEZU010000005.1"/>
</dbReference>
<dbReference type="Pfam" id="PF10938">
    <property type="entry name" value="YfdX"/>
    <property type="match status" value="1"/>
</dbReference>